<evidence type="ECO:0000313" key="1">
    <source>
        <dbReference type="EMBL" id="MCZ8402517.1"/>
    </source>
</evidence>
<organism evidence="1 2">
    <name type="scientific">Alcaligenes xylosoxydans xylosoxydans</name>
    <name type="common">Achromobacter xylosoxidans</name>
    <dbReference type="NCBI Taxonomy" id="85698"/>
    <lineage>
        <taxon>Bacteria</taxon>
        <taxon>Pseudomonadati</taxon>
        <taxon>Pseudomonadota</taxon>
        <taxon>Betaproteobacteria</taxon>
        <taxon>Burkholderiales</taxon>
        <taxon>Alcaligenaceae</taxon>
        <taxon>Achromobacter</taxon>
    </lineage>
</organism>
<dbReference type="PROSITE" id="PS51257">
    <property type="entry name" value="PROKAR_LIPOPROTEIN"/>
    <property type="match status" value="1"/>
</dbReference>
<reference evidence="1" key="1">
    <citation type="submission" date="2022-12" db="EMBL/GenBank/DDBJ databases">
        <authorList>
            <person name="Voronina O.L."/>
            <person name="Kunda M.S."/>
            <person name="Ryzhova N."/>
            <person name="Aksenova E.I."/>
        </authorList>
    </citation>
    <scope>NUCLEOTIDE SEQUENCE</scope>
    <source>
        <strain evidence="1">SCCH136:Ach223948</strain>
    </source>
</reference>
<name>A0A9X3KYR6_ALCXX</name>
<dbReference type="AlphaFoldDB" id="A0A9X3KYR6"/>
<proteinExistence type="predicted"/>
<gene>
    <name evidence="1" type="ORF">O9570_13765</name>
</gene>
<protein>
    <submittedName>
        <fullName evidence="1">Uncharacterized protein</fullName>
    </submittedName>
</protein>
<dbReference type="GeneID" id="75274864"/>
<dbReference type="Proteomes" id="UP001141992">
    <property type="component" value="Unassembled WGS sequence"/>
</dbReference>
<sequence length="94" mass="10325">MGLHVWRRGALFSGAAGLSACKPFLIANRFRDCLINLVIDQKARILHDFFRSCLPSLISGACFIACLPGPADRFKRFKLYAAGVESAAKLNQVI</sequence>
<dbReference type="RefSeq" id="WP_127481512.1">
    <property type="nucleotide sequence ID" value="NZ_CABIYZ010000001.1"/>
</dbReference>
<comment type="caution">
    <text evidence="1">The sequence shown here is derived from an EMBL/GenBank/DDBJ whole genome shotgun (WGS) entry which is preliminary data.</text>
</comment>
<evidence type="ECO:0000313" key="2">
    <source>
        <dbReference type="Proteomes" id="UP001141992"/>
    </source>
</evidence>
<accession>A0A9X3KYR6</accession>
<dbReference type="EMBL" id="JAPZVI010000009">
    <property type="protein sequence ID" value="MCZ8402517.1"/>
    <property type="molecule type" value="Genomic_DNA"/>
</dbReference>